<dbReference type="AlphaFoldDB" id="A0A0F8W6H4"/>
<proteinExistence type="predicted"/>
<name>A0A0F8W6H4_9ZZZZ</name>
<sequence length="83" mass="9806">MRKITEEEIRKNTISEDTHNPEFVVKFNLAMQELSEDKYAFVTFLNAIVPYIKYFGKINKKSLDETLDVIMVMENKEPFLEIS</sequence>
<comment type="caution">
    <text evidence="1">The sequence shown here is derived from an EMBL/GenBank/DDBJ whole genome shotgun (WGS) entry which is preliminary data.</text>
</comment>
<gene>
    <name evidence="1" type="ORF">LCGC14_3106150</name>
</gene>
<evidence type="ECO:0000313" key="1">
    <source>
        <dbReference type="EMBL" id="KKK52317.1"/>
    </source>
</evidence>
<organism evidence="1">
    <name type="scientific">marine sediment metagenome</name>
    <dbReference type="NCBI Taxonomy" id="412755"/>
    <lineage>
        <taxon>unclassified sequences</taxon>
        <taxon>metagenomes</taxon>
        <taxon>ecological metagenomes</taxon>
    </lineage>
</organism>
<dbReference type="EMBL" id="LAZR01067081">
    <property type="protein sequence ID" value="KKK52317.1"/>
    <property type="molecule type" value="Genomic_DNA"/>
</dbReference>
<protein>
    <submittedName>
        <fullName evidence="1">Uncharacterized protein</fullName>
    </submittedName>
</protein>
<reference evidence="1" key="1">
    <citation type="journal article" date="2015" name="Nature">
        <title>Complex archaea that bridge the gap between prokaryotes and eukaryotes.</title>
        <authorList>
            <person name="Spang A."/>
            <person name="Saw J.H."/>
            <person name="Jorgensen S.L."/>
            <person name="Zaremba-Niedzwiedzka K."/>
            <person name="Martijn J."/>
            <person name="Lind A.E."/>
            <person name="van Eijk R."/>
            <person name="Schleper C."/>
            <person name="Guy L."/>
            <person name="Ettema T.J."/>
        </authorList>
    </citation>
    <scope>NUCLEOTIDE SEQUENCE</scope>
</reference>
<accession>A0A0F8W6H4</accession>